<evidence type="ECO:0000313" key="3">
    <source>
        <dbReference type="Proteomes" id="UP000018747"/>
    </source>
</evidence>
<feature type="domain" description="MOFRL-associated" evidence="1">
    <location>
        <begin position="101"/>
        <end position="220"/>
    </location>
</feature>
<dbReference type="AlphaFoldDB" id="V6HVF3"/>
<dbReference type="STRING" id="100053.GCA_002009845_02043"/>
<keyword evidence="3" id="KW-1185">Reference proteome</keyword>
<dbReference type="Gene3D" id="3.40.50.10180">
    <property type="entry name" value="Glycerate kinase, MOFRL-like N-terminal domain"/>
    <property type="match status" value="1"/>
</dbReference>
<name>V6HVF3_9LEPT</name>
<dbReference type="GO" id="GO:0005737">
    <property type="term" value="C:cytoplasm"/>
    <property type="evidence" value="ECO:0007669"/>
    <property type="project" value="TreeGrafter"/>
</dbReference>
<dbReference type="GO" id="GO:0008887">
    <property type="term" value="F:glycerate kinase activity"/>
    <property type="evidence" value="ECO:0007669"/>
    <property type="project" value="InterPro"/>
</dbReference>
<sequence length="226" mass="25136">MQCNNKTISSFFRFNNSTLLIKIPNSSFFHLIGDFRIFPGNLKPKVNFNDFNPFSLFIRSILDKREPAFSGPSTANRSERLSYRAVLLYNNVRLHQHRGIAIRKSLPGAAVRKFLLEHKPSGRILLLSVGKAAEEMAQAAYEVLQSQIFEGIILTKYGHSSGKKFPPLEILEVGHPIPDANSILGGTKILELCSHLQPEDIALVLLSGGGSTLMEVPAPGAWIWRI</sequence>
<dbReference type="Pfam" id="PF13660">
    <property type="entry name" value="DUF4147"/>
    <property type="match status" value="1"/>
</dbReference>
<accession>V6HVF3</accession>
<dbReference type="SUPFAM" id="SSF82544">
    <property type="entry name" value="GckA/TtuD-like"/>
    <property type="match status" value="1"/>
</dbReference>
<dbReference type="Proteomes" id="UP000018747">
    <property type="component" value="Unassembled WGS sequence"/>
</dbReference>
<organism evidence="2 3">
    <name type="scientific">Leptospira alexanderi serovar Manhao 3 str. L 60</name>
    <dbReference type="NCBI Taxonomy" id="1049759"/>
    <lineage>
        <taxon>Bacteria</taxon>
        <taxon>Pseudomonadati</taxon>
        <taxon>Spirochaetota</taxon>
        <taxon>Spirochaetia</taxon>
        <taxon>Leptospirales</taxon>
        <taxon>Leptospiraceae</taxon>
        <taxon>Leptospira</taxon>
    </lineage>
</organism>
<dbReference type="EMBL" id="AHMT02000052">
    <property type="protein sequence ID" value="EQA61326.1"/>
    <property type="molecule type" value="Genomic_DNA"/>
</dbReference>
<dbReference type="PANTHER" id="PTHR12227">
    <property type="entry name" value="GLYCERATE KINASE"/>
    <property type="match status" value="1"/>
</dbReference>
<protein>
    <submittedName>
        <fullName evidence="2">Hydroxypyruvate reductase domain protein</fullName>
    </submittedName>
</protein>
<evidence type="ECO:0000259" key="1">
    <source>
        <dbReference type="Pfam" id="PF13660"/>
    </source>
</evidence>
<proteinExistence type="predicted"/>
<dbReference type="PANTHER" id="PTHR12227:SF0">
    <property type="entry name" value="GLYCERATE KINASE"/>
    <property type="match status" value="1"/>
</dbReference>
<reference evidence="2" key="1">
    <citation type="submission" date="2013-05" db="EMBL/GenBank/DDBJ databases">
        <authorList>
            <person name="Harkins D.M."/>
            <person name="Durkin A.S."/>
            <person name="Brinkac L.M."/>
            <person name="Haft D.H."/>
            <person name="Selengut J.D."/>
            <person name="Sanka R."/>
            <person name="DePew J."/>
            <person name="Purushe J."/>
            <person name="Hartskeerl R.A."/>
            <person name="Ahmed A."/>
            <person name="van der Linden H."/>
            <person name="Goris M.G.A."/>
            <person name="Vinetz J.M."/>
            <person name="Sutton G.G."/>
            <person name="Nierman W.C."/>
            <person name="Fouts D.E."/>
        </authorList>
    </citation>
    <scope>NUCLEOTIDE SEQUENCE [LARGE SCALE GENOMIC DNA]</scope>
    <source>
        <strain evidence="2">L 60</strain>
    </source>
</reference>
<dbReference type="InterPro" id="IPR038614">
    <property type="entry name" value="GK_N_sf"/>
</dbReference>
<dbReference type="InterPro" id="IPR025286">
    <property type="entry name" value="MOFRL_assoc_dom"/>
</dbReference>
<dbReference type="InterPro" id="IPR039760">
    <property type="entry name" value="MOFRL_protein"/>
</dbReference>
<gene>
    <name evidence="2" type="ORF">LEP1GSC062_1261</name>
</gene>
<evidence type="ECO:0000313" key="2">
    <source>
        <dbReference type="EMBL" id="EQA61326.1"/>
    </source>
</evidence>
<comment type="caution">
    <text evidence="2">The sequence shown here is derived from an EMBL/GenBank/DDBJ whole genome shotgun (WGS) entry which is preliminary data.</text>
</comment>